<accession>W2CE75</accession>
<dbReference type="EMBL" id="AYYC01000505">
    <property type="protein sequence ID" value="ETK05539.1"/>
    <property type="molecule type" value="Genomic_DNA"/>
</dbReference>
<protein>
    <submittedName>
        <fullName evidence="1">Uncharacterized protein</fullName>
    </submittedName>
</protein>
<reference evidence="1 2" key="1">
    <citation type="submission" date="2013-11" db="EMBL/GenBank/DDBJ databases">
        <title>Single cell genomics of uncultured Tannerella BU063 (oral taxon 286).</title>
        <authorList>
            <person name="Beall C.J."/>
            <person name="Campbell A.G."/>
            <person name="Griffen A.L."/>
            <person name="Podar M."/>
            <person name="Leys E.J."/>
        </authorList>
    </citation>
    <scope>NUCLEOTIDE SEQUENCE [LARGE SCALE GENOMIC DNA]</scope>
    <source>
        <strain evidence="1">Cell 5</strain>
    </source>
</reference>
<dbReference type="PATRIC" id="fig|1410950.3.peg.205"/>
<evidence type="ECO:0000313" key="1">
    <source>
        <dbReference type="EMBL" id="ETK05539.1"/>
    </source>
</evidence>
<gene>
    <name evidence="1" type="ORF">T229_02850</name>
</gene>
<dbReference type="Proteomes" id="UP000018872">
    <property type="component" value="Unassembled WGS sequence"/>
</dbReference>
<dbReference type="AlphaFoldDB" id="W2CE75"/>
<comment type="caution">
    <text evidence="1">The sequence shown here is derived from an EMBL/GenBank/DDBJ whole genome shotgun (WGS) entry which is preliminary data.</text>
</comment>
<proteinExistence type="predicted"/>
<organism evidence="1 2">
    <name type="scientific">Tannerella sp. oral taxon BU063 isolate Cell 5</name>
    <dbReference type="NCBI Taxonomy" id="1410950"/>
    <lineage>
        <taxon>Bacteria</taxon>
        <taxon>Pseudomonadati</taxon>
        <taxon>Bacteroidota</taxon>
        <taxon>Bacteroidia</taxon>
        <taxon>Bacteroidales</taxon>
        <taxon>Tannerellaceae</taxon>
        <taxon>Tannerella</taxon>
    </lineage>
</organism>
<evidence type="ECO:0000313" key="2">
    <source>
        <dbReference type="Proteomes" id="UP000018872"/>
    </source>
</evidence>
<sequence length="109" mass="12147">MKTVKDAIMAYPGVADGEEFLSVVLTDRRMDGDAVYTAEAGREVRLAVADVYAMIGGLPNFTEYKLSVSYDRAWYRSKAAELYRENGEAEKANRLGGIFVPRGKSNQTW</sequence>
<name>W2CE75_9BACT</name>